<reference evidence="1 2" key="1">
    <citation type="submission" date="2019-08" db="EMBL/GenBank/DDBJ databases">
        <title>In-depth cultivation of the pig gut microbiome towards novel bacterial diversity and tailored functional studies.</title>
        <authorList>
            <person name="Wylensek D."/>
            <person name="Hitch T.C.A."/>
            <person name="Clavel T."/>
        </authorList>
    </citation>
    <scope>NUCLEOTIDE SEQUENCE [LARGE SCALE GENOMIC DNA]</scope>
    <source>
        <strain evidence="1 2">WCA-389-WT-23D1</strain>
    </source>
</reference>
<comment type="caution">
    <text evidence="1">The sequence shown here is derived from an EMBL/GenBank/DDBJ whole genome shotgun (WGS) entry which is preliminary data.</text>
</comment>
<proteinExistence type="predicted"/>
<evidence type="ECO:0000313" key="1">
    <source>
        <dbReference type="EMBL" id="MSS35097.1"/>
    </source>
</evidence>
<organism evidence="1 2">
    <name type="scientific">Clostridium porci</name>
    <dbReference type="NCBI Taxonomy" id="2605778"/>
    <lineage>
        <taxon>Bacteria</taxon>
        <taxon>Bacillati</taxon>
        <taxon>Bacillota</taxon>
        <taxon>Clostridia</taxon>
        <taxon>Eubacteriales</taxon>
        <taxon>Clostridiaceae</taxon>
        <taxon>Clostridium</taxon>
    </lineage>
</organism>
<dbReference type="RefSeq" id="WP_154470514.1">
    <property type="nucleotide sequence ID" value="NZ_VUMD01000001.1"/>
</dbReference>
<dbReference type="EMBL" id="VUMD01000001">
    <property type="protein sequence ID" value="MSS35097.1"/>
    <property type="molecule type" value="Genomic_DNA"/>
</dbReference>
<gene>
    <name evidence="1" type="ORF">FYJ39_00520</name>
</gene>
<sequence length="173" mass="20647">MKKLLTEGMELCIYCLGEYGIRTYFRLRDYGINVSCFGDADEKKTGFVLDDVYCIPYEEFRKKNREKTIIIVCIKYPEKIMRMLREEGFIYVYSCQMLEKELKVRYRKIQCSDETINKINIFREKLYQVTCHNVKLKKGESKEGFNSEIERVLIDAKMRAQKRKETNNECFGS</sequence>
<dbReference type="InterPro" id="IPR029063">
    <property type="entry name" value="SAM-dependent_MTases_sf"/>
</dbReference>
<name>A0A7X2NHT1_9CLOT</name>
<evidence type="ECO:0000313" key="2">
    <source>
        <dbReference type="Proteomes" id="UP000429958"/>
    </source>
</evidence>
<accession>A0A7X2NHT1</accession>
<dbReference type="SUPFAM" id="SSF53335">
    <property type="entry name" value="S-adenosyl-L-methionine-dependent methyltransferases"/>
    <property type="match status" value="1"/>
</dbReference>
<dbReference type="Proteomes" id="UP000429958">
    <property type="component" value="Unassembled WGS sequence"/>
</dbReference>
<dbReference type="AlphaFoldDB" id="A0A7X2NHT1"/>
<keyword evidence="2" id="KW-1185">Reference proteome</keyword>
<protein>
    <submittedName>
        <fullName evidence="1">Uncharacterized protein</fullName>
    </submittedName>
</protein>